<evidence type="ECO:0000313" key="9">
    <source>
        <dbReference type="Proteomes" id="UP001500655"/>
    </source>
</evidence>
<dbReference type="EMBL" id="BAAALS010000005">
    <property type="protein sequence ID" value="GAA1744726.1"/>
    <property type="molecule type" value="Genomic_DNA"/>
</dbReference>
<dbReference type="PANTHER" id="PTHR37316:SF3">
    <property type="entry name" value="TEICHOIC ACID GLYCEROL-PHOSPHATE TRANSFERASE"/>
    <property type="match status" value="1"/>
</dbReference>
<dbReference type="SUPFAM" id="SSF53448">
    <property type="entry name" value="Nucleotide-diphospho-sugar transferases"/>
    <property type="match status" value="1"/>
</dbReference>
<dbReference type="Gene3D" id="3.40.50.12580">
    <property type="match status" value="1"/>
</dbReference>
<dbReference type="RefSeq" id="WP_344078231.1">
    <property type="nucleotide sequence ID" value="NZ_BAAALS010000005.1"/>
</dbReference>
<comment type="subcellular location">
    <subcellularLocation>
        <location evidence="1">Cell membrane</location>
        <topology evidence="1">Peripheral membrane protein</topology>
    </subcellularLocation>
</comment>
<dbReference type="Gene3D" id="3.40.50.11820">
    <property type="match status" value="1"/>
</dbReference>
<evidence type="ECO:0000256" key="6">
    <source>
        <dbReference type="ARBA" id="ARBA00023136"/>
    </source>
</evidence>
<dbReference type="InterPro" id="IPR029044">
    <property type="entry name" value="Nucleotide-diphossugar_trans"/>
</dbReference>
<evidence type="ECO:0000256" key="3">
    <source>
        <dbReference type="ARBA" id="ARBA00022475"/>
    </source>
</evidence>
<feature type="compositionally biased region" description="Basic and acidic residues" evidence="7">
    <location>
        <begin position="54"/>
        <end position="63"/>
    </location>
</feature>
<organism evidence="8 9">
    <name type="scientific">Luedemannella helvata</name>
    <dbReference type="NCBI Taxonomy" id="349315"/>
    <lineage>
        <taxon>Bacteria</taxon>
        <taxon>Bacillati</taxon>
        <taxon>Actinomycetota</taxon>
        <taxon>Actinomycetes</taxon>
        <taxon>Micromonosporales</taxon>
        <taxon>Micromonosporaceae</taxon>
        <taxon>Luedemannella</taxon>
    </lineage>
</organism>
<evidence type="ECO:0000256" key="1">
    <source>
        <dbReference type="ARBA" id="ARBA00004202"/>
    </source>
</evidence>
<evidence type="ECO:0000256" key="5">
    <source>
        <dbReference type="ARBA" id="ARBA00022944"/>
    </source>
</evidence>
<name>A0ABP4W1D7_9ACTN</name>
<evidence type="ECO:0000313" key="8">
    <source>
        <dbReference type="EMBL" id="GAA1744726.1"/>
    </source>
</evidence>
<evidence type="ECO:0000256" key="7">
    <source>
        <dbReference type="SAM" id="MobiDB-lite"/>
    </source>
</evidence>
<feature type="region of interest" description="Disordered" evidence="7">
    <location>
        <begin position="54"/>
        <end position="84"/>
    </location>
</feature>
<dbReference type="PANTHER" id="PTHR37316">
    <property type="entry name" value="TEICHOIC ACID GLYCEROL-PHOSPHATE PRIMASE"/>
    <property type="match status" value="1"/>
</dbReference>
<keyword evidence="5" id="KW-0777">Teichoic acid biosynthesis</keyword>
<accession>A0ABP4W1D7</accession>
<reference evidence="9" key="1">
    <citation type="journal article" date="2019" name="Int. J. Syst. Evol. Microbiol.">
        <title>The Global Catalogue of Microorganisms (GCM) 10K type strain sequencing project: providing services to taxonomists for standard genome sequencing and annotation.</title>
        <authorList>
            <consortium name="The Broad Institute Genomics Platform"/>
            <consortium name="The Broad Institute Genome Sequencing Center for Infectious Disease"/>
            <person name="Wu L."/>
            <person name="Ma J."/>
        </authorList>
    </citation>
    <scope>NUCLEOTIDE SEQUENCE [LARGE SCALE GENOMIC DNA]</scope>
    <source>
        <strain evidence="9">JCM 13249</strain>
    </source>
</reference>
<dbReference type="InterPro" id="IPR043148">
    <property type="entry name" value="TagF_C"/>
</dbReference>
<comment type="similarity">
    <text evidence="2">Belongs to the CDP-glycerol glycerophosphotransferase family.</text>
</comment>
<comment type="caution">
    <text evidence="8">The sequence shown here is derived from an EMBL/GenBank/DDBJ whole genome shotgun (WGS) entry which is preliminary data.</text>
</comment>
<dbReference type="InterPro" id="IPR043149">
    <property type="entry name" value="TagF_N"/>
</dbReference>
<proteinExistence type="inferred from homology"/>
<keyword evidence="6" id="KW-0472">Membrane</keyword>
<keyword evidence="9" id="KW-1185">Reference proteome</keyword>
<dbReference type="InterPro" id="IPR007554">
    <property type="entry name" value="Glycerophosphate_synth"/>
</dbReference>
<evidence type="ECO:0008006" key="10">
    <source>
        <dbReference type="Google" id="ProtNLM"/>
    </source>
</evidence>
<sequence>MLVTVAGPAPHLRACLDSILDQSGEDIELVLVDESADAPTGRILIEYASGLRGDAPHRADQSGRRARHDAAGAPGSVPVRLAGADGPDPAGGHVWFVEPDTLLAEGAARAVVRRLRETGPDLLLLDQAELDWAGGARRGPASALLATAGAPDVVTLAERPALARLDPRTTVTVVKRSLLDHVGLDLTDLTQAAHRRALLEVANRIATLDRVCLLRRPAAAPAGRRPPRAAARPPVRLARSVGRGGRAVGRGVRRAWYHLHLRLPLDRRLALFTALGGRGYLAHPAAVHRAATRLAPHVRGVVAVRRDARSAVPQGVSTVVIGGFAWHRAMARARWVVSDTPLGIPAQVARRRPGATHVHLHHGVPLSGAGLDRAASVAEAAAVAAASARWDVALSASPHATEVWRRAYPGRHEIWEIGQPRLDGLVRAGAAAVERARALYGLEPGQTSVLYAPTGRDYRPQGRRGLLLDAEWLADELGPDVVVLQRHGDTYAPGSTARHPRVRDVSRHLVLEPLLLASDVLITDYSAVICDFVLLDRPIVLHAPDWDSFRRTTGVAVDLLADPPGLVVRDAAELRDAWRADLLDGPEAADARARLRRWCCPNEDGRAAERLVSRLFLDPVLGGQPPAS</sequence>
<evidence type="ECO:0000256" key="2">
    <source>
        <dbReference type="ARBA" id="ARBA00010488"/>
    </source>
</evidence>
<dbReference type="SUPFAM" id="SSF53756">
    <property type="entry name" value="UDP-Glycosyltransferase/glycogen phosphorylase"/>
    <property type="match status" value="1"/>
</dbReference>
<keyword evidence="3" id="KW-1003">Cell membrane</keyword>
<evidence type="ECO:0000256" key="4">
    <source>
        <dbReference type="ARBA" id="ARBA00022679"/>
    </source>
</evidence>
<dbReference type="InterPro" id="IPR051612">
    <property type="entry name" value="Teichoic_Acid_Biosynth"/>
</dbReference>
<dbReference type="Proteomes" id="UP001500655">
    <property type="component" value="Unassembled WGS sequence"/>
</dbReference>
<dbReference type="Pfam" id="PF04464">
    <property type="entry name" value="Glyphos_transf"/>
    <property type="match status" value="1"/>
</dbReference>
<gene>
    <name evidence="8" type="ORF">GCM10009681_14590</name>
</gene>
<keyword evidence="4" id="KW-0808">Transferase</keyword>
<protein>
    <recommendedName>
        <fullName evidence="10">Glycosyltransferase</fullName>
    </recommendedName>
</protein>